<dbReference type="InterPro" id="IPR044946">
    <property type="entry name" value="Restrct_endonuc_typeI_TRD_sf"/>
</dbReference>
<comment type="similarity">
    <text evidence="1">Belongs to the type-I restriction system S methylase family.</text>
</comment>
<dbReference type="PANTHER" id="PTHR43140:SF1">
    <property type="entry name" value="TYPE I RESTRICTION ENZYME ECOKI SPECIFICITY SUBUNIT"/>
    <property type="match status" value="1"/>
</dbReference>
<protein>
    <submittedName>
        <fullName evidence="6">Restriction endonuclease subunit S</fullName>
        <ecNumber evidence="6">3.1.21.-</ecNumber>
    </submittedName>
</protein>
<dbReference type="EMBL" id="CP088155">
    <property type="protein sequence ID" value="WYM97423.1"/>
    <property type="molecule type" value="Genomic_DNA"/>
</dbReference>
<feature type="domain" description="Type I restriction modification DNA specificity" evidence="5">
    <location>
        <begin position="15"/>
        <end position="196"/>
    </location>
</feature>
<evidence type="ECO:0000313" key="6">
    <source>
        <dbReference type="EMBL" id="WYM97423.1"/>
    </source>
</evidence>
<name>A0ABZ2TQH6_9BACT</name>
<feature type="domain" description="Type I restriction modification DNA specificity" evidence="5">
    <location>
        <begin position="256"/>
        <end position="405"/>
    </location>
</feature>
<dbReference type="EC" id="3.1.21.-" evidence="6"/>
<gene>
    <name evidence="6" type="ORF">LQ356_00795</name>
</gene>
<reference evidence="6" key="1">
    <citation type="submission" date="2021-11" db="EMBL/GenBank/DDBJ databases">
        <title>The first genome sequence of unculturable Mycoplasma faucium obtained by de novo assembly of metagenomic reads.</title>
        <authorList>
            <person name="Sabat A.J."/>
            <person name="Bathoorn E."/>
            <person name="Akkerboom V."/>
            <person name="Friedrich A.W."/>
        </authorList>
    </citation>
    <scope>NUCLEOTIDE SEQUENCE [LARGE SCALE GENOMIC DNA]</scope>
    <source>
        <strain evidence="6">UMCG-MFM1</strain>
    </source>
</reference>
<keyword evidence="6" id="KW-0540">Nuclease</keyword>
<evidence type="ECO:0000256" key="3">
    <source>
        <dbReference type="ARBA" id="ARBA00023125"/>
    </source>
</evidence>
<dbReference type="Proteomes" id="UP001622612">
    <property type="component" value="Chromosome"/>
</dbReference>
<keyword evidence="7" id="KW-1185">Reference proteome</keyword>
<evidence type="ECO:0000256" key="4">
    <source>
        <dbReference type="ARBA" id="ARBA00038652"/>
    </source>
</evidence>
<evidence type="ECO:0000256" key="1">
    <source>
        <dbReference type="ARBA" id="ARBA00010923"/>
    </source>
</evidence>
<accession>A0ABZ2TQH6</accession>
<proteinExistence type="inferred from homology"/>
<dbReference type="SUPFAM" id="SSF116734">
    <property type="entry name" value="DNA methylase specificity domain"/>
    <property type="match status" value="2"/>
</dbReference>
<dbReference type="GO" id="GO:0016787">
    <property type="term" value="F:hydrolase activity"/>
    <property type="evidence" value="ECO:0007669"/>
    <property type="project" value="UniProtKB-KW"/>
</dbReference>
<evidence type="ECO:0000256" key="2">
    <source>
        <dbReference type="ARBA" id="ARBA00022747"/>
    </source>
</evidence>
<evidence type="ECO:0000259" key="5">
    <source>
        <dbReference type="Pfam" id="PF01420"/>
    </source>
</evidence>
<dbReference type="GO" id="GO:0004519">
    <property type="term" value="F:endonuclease activity"/>
    <property type="evidence" value="ECO:0007669"/>
    <property type="project" value="UniProtKB-KW"/>
</dbReference>
<sequence>MNKIEKLIKEMCPNGVGYKKIKDIAILYNGLSGKTKNDFNNQANSKYITYLNVFNNLSINVKELENVQINENEKQNKVKYGDVLFTGSSETAEECGMSSIINFSLNEDVYLNSFCFGLRVDDTHLFNIDFLKYLFRSDDVRGKIIKCCNGVTRFNLSKSQFQNICIPIPPIEIQNEIVKILDTFTQLEAELEAELEARDKQYQYYRNKLLDFDNNQKLLQKLFEKDNKEIDNKIIEQSLSEIVIYENGKGHEPFVNVNGDYKIINSKFISSEGLTFKKASRVLTLAKKEDITMVLSDLPNGKALGKCYFVEQNNIYAVNQRICKLSIINKNKINPKFLFYILNRNEKILKYDNGVDQTNLNKEQVLNLLIPIPSLEIQTKIVNILDKLQDYSKDIKTGLPLEIEQRQKQYEYYRNLLLDFKANAQGGGISQ</sequence>
<keyword evidence="6" id="KW-0378">Hydrolase</keyword>
<dbReference type="InterPro" id="IPR000055">
    <property type="entry name" value="Restrct_endonuc_typeI_TRD"/>
</dbReference>
<comment type="subunit">
    <text evidence="4">The methyltransferase is composed of M and S polypeptides.</text>
</comment>
<keyword evidence="3" id="KW-0238">DNA-binding</keyword>
<dbReference type="Pfam" id="PF01420">
    <property type="entry name" value="Methylase_S"/>
    <property type="match status" value="2"/>
</dbReference>
<keyword evidence="6" id="KW-0255">Endonuclease</keyword>
<dbReference type="RefSeq" id="WP_405311852.1">
    <property type="nucleotide sequence ID" value="NZ_CP088155.1"/>
</dbReference>
<dbReference type="InterPro" id="IPR051212">
    <property type="entry name" value="Type-I_RE_S_subunit"/>
</dbReference>
<organism evidence="6 7">
    <name type="scientific">Metamycoplasma faucium</name>
    <dbReference type="NCBI Taxonomy" id="56142"/>
    <lineage>
        <taxon>Bacteria</taxon>
        <taxon>Bacillati</taxon>
        <taxon>Mycoplasmatota</taxon>
        <taxon>Mycoplasmoidales</taxon>
        <taxon>Metamycoplasmataceae</taxon>
        <taxon>Metamycoplasma</taxon>
    </lineage>
</organism>
<evidence type="ECO:0000313" key="7">
    <source>
        <dbReference type="Proteomes" id="UP001622612"/>
    </source>
</evidence>
<dbReference type="PANTHER" id="PTHR43140">
    <property type="entry name" value="TYPE-1 RESTRICTION ENZYME ECOKI SPECIFICITY PROTEIN"/>
    <property type="match status" value="1"/>
</dbReference>
<keyword evidence="2" id="KW-0680">Restriction system</keyword>
<dbReference type="Gene3D" id="3.90.220.20">
    <property type="entry name" value="DNA methylase specificity domains"/>
    <property type="match status" value="2"/>
</dbReference>